<keyword evidence="6" id="KW-0418">Kinase</keyword>
<dbReference type="PANTHER" id="PTHR24421:SF10">
    <property type="entry name" value="NITRATE_NITRITE SENSOR PROTEIN NARQ"/>
    <property type="match status" value="1"/>
</dbReference>
<protein>
    <recommendedName>
        <fullName evidence="2">histidine kinase</fullName>
        <ecNumber evidence="2">2.7.13.3</ecNumber>
    </recommendedName>
</protein>
<evidence type="ECO:0000256" key="9">
    <source>
        <dbReference type="SAM" id="Coils"/>
    </source>
</evidence>
<evidence type="ECO:0000256" key="5">
    <source>
        <dbReference type="ARBA" id="ARBA00022741"/>
    </source>
</evidence>
<evidence type="ECO:0000313" key="13">
    <source>
        <dbReference type="Proteomes" id="UP001500187"/>
    </source>
</evidence>
<evidence type="ECO:0000256" key="6">
    <source>
        <dbReference type="ARBA" id="ARBA00022777"/>
    </source>
</evidence>
<organism evidence="12 13">
    <name type="scientific">Rothia endophytica</name>
    <dbReference type="NCBI Taxonomy" id="1324766"/>
    <lineage>
        <taxon>Bacteria</taxon>
        <taxon>Bacillati</taxon>
        <taxon>Actinomycetota</taxon>
        <taxon>Actinomycetes</taxon>
        <taxon>Micrococcales</taxon>
        <taxon>Micrococcaceae</taxon>
        <taxon>Rothia</taxon>
    </lineage>
</organism>
<feature type="coiled-coil region" evidence="9">
    <location>
        <begin position="157"/>
        <end position="184"/>
    </location>
</feature>
<dbReference type="EC" id="2.7.13.3" evidence="2"/>
<feature type="domain" description="Signal transduction histidine kinase subgroup 3 dimerisation and phosphoacceptor" evidence="11">
    <location>
        <begin position="177"/>
        <end position="237"/>
    </location>
</feature>
<gene>
    <name evidence="12" type="ORF">GCM10023352_01180</name>
</gene>
<feature type="transmembrane region" description="Helical" evidence="10">
    <location>
        <begin position="96"/>
        <end position="120"/>
    </location>
</feature>
<dbReference type="Gene3D" id="3.30.565.10">
    <property type="entry name" value="Histidine kinase-like ATPase, C-terminal domain"/>
    <property type="match status" value="1"/>
</dbReference>
<dbReference type="Pfam" id="PF07730">
    <property type="entry name" value="HisKA_3"/>
    <property type="match status" value="1"/>
</dbReference>
<feature type="transmembrane region" description="Helical" evidence="10">
    <location>
        <begin position="20"/>
        <end position="42"/>
    </location>
</feature>
<keyword evidence="7" id="KW-0067">ATP-binding</keyword>
<dbReference type="InterPro" id="IPR036890">
    <property type="entry name" value="HATPase_C_sf"/>
</dbReference>
<dbReference type="InterPro" id="IPR050482">
    <property type="entry name" value="Sensor_HK_TwoCompSys"/>
</dbReference>
<accession>A0ABP9AWU9</accession>
<dbReference type="InterPro" id="IPR011712">
    <property type="entry name" value="Sig_transdc_His_kin_sub3_dim/P"/>
</dbReference>
<keyword evidence="9" id="KW-0175">Coiled coil</keyword>
<keyword evidence="10" id="KW-1133">Transmembrane helix</keyword>
<sequence>MRQTLQRVFALKFRAPSLLVKRISLGIGLFFAVVEILSWFINGSVGGLVQALTPALYLTWGVLIYRGKSYAVPFFALCFTLWFISDSSHQTPFALYALFICIIHSSAAQNIFNLLVLTLIAVDDYRLNSPDMLSYIPLMFCIFLILPLAVRLHWEGRLRSETALATYRERVAEANRELARELHDTVARHISVINLNAHSALQQAEMTGKDAALTAITTSSDRALTDVRALIQTARDDQSLSGAPQLPAANVPPLGDALHFELENLRSKGLMVKADIEYSSSDVPEGLRPTVYKIIKELAFNASKYAQPGTEIDLQVSPNLTGITIRTSNLVKTGTPQKKANPGEPGTGFGLVGIEERIRRLGGTMSYGAVADRWDLTIHLPIPL</sequence>
<keyword evidence="10" id="KW-0812">Transmembrane</keyword>
<dbReference type="EMBL" id="BAABKP010000001">
    <property type="protein sequence ID" value="GAA4787397.1"/>
    <property type="molecule type" value="Genomic_DNA"/>
</dbReference>
<keyword evidence="4" id="KW-0808">Transferase</keyword>
<dbReference type="SUPFAM" id="SSF55874">
    <property type="entry name" value="ATPase domain of HSP90 chaperone/DNA topoisomerase II/histidine kinase"/>
    <property type="match status" value="1"/>
</dbReference>
<evidence type="ECO:0000259" key="11">
    <source>
        <dbReference type="Pfam" id="PF07730"/>
    </source>
</evidence>
<reference evidence="13" key="1">
    <citation type="journal article" date="2019" name="Int. J. Syst. Evol. Microbiol.">
        <title>The Global Catalogue of Microorganisms (GCM) 10K type strain sequencing project: providing services to taxonomists for standard genome sequencing and annotation.</title>
        <authorList>
            <consortium name="The Broad Institute Genomics Platform"/>
            <consortium name="The Broad Institute Genome Sequencing Center for Infectious Disease"/>
            <person name="Wu L."/>
            <person name="Ma J."/>
        </authorList>
    </citation>
    <scope>NUCLEOTIDE SEQUENCE [LARGE SCALE GENOMIC DNA]</scope>
    <source>
        <strain evidence="13">JCM 18541</strain>
    </source>
</reference>
<evidence type="ECO:0000256" key="7">
    <source>
        <dbReference type="ARBA" id="ARBA00022840"/>
    </source>
</evidence>
<evidence type="ECO:0000313" key="12">
    <source>
        <dbReference type="EMBL" id="GAA4787397.1"/>
    </source>
</evidence>
<proteinExistence type="predicted"/>
<keyword evidence="13" id="KW-1185">Reference proteome</keyword>
<name>A0ABP9AWU9_9MICC</name>
<feature type="transmembrane region" description="Helical" evidence="10">
    <location>
        <begin position="62"/>
        <end position="84"/>
    </location>
</feature>
<evidence type="ECO:0000256" key="10">
    <source>
        <dbReference type="SAM" id="Phobius"/>
    </source>
</evidence>
<keyword evidence="10" id="KW-0472">Membrane</keyword>
<evidence type="ECO:0000256" key="3">
    <source>
        <dbReference type="ARBA" id="ARBA00022553"/>
    </source>
</evidence>
<comment type="caution">
    <text evidence="12">The sequence shown here is derived from an EMBL/GenBank/DDBJ whole genome shotgun (WGS) entry which is preliminary data.</text>
</comment>
<dbReference type="PANTHER" id="PTHR24421">
    <property type="entry name" value="NITRATE/NITRITE SENSOR PROTEIN NARX-RELATED"/>
    <property type="match status" value="1"/>
</dbReference>
<dbReference type="RefSeq" id="WP_345443375.1">
    <property type="nucleotide sequence ID" value="NZ_BAABKP010000001.1"/>
</dbReference>
<comment type="catalytic activity">
    <reaction evidence="1">
        <text>ATP + protein L-histidine = ADP + protein N-phospho-L-histidine.</text>
        <dbReference type="EC" id="2.7.13.3"/>
    </reaction>
</comment>
<evidence type="ECO:0000256" key="2">
    <source>
        <dbReference type="ARBA" id="ARBA00012438"/>
    </source>
</evidence>
<keyword evidence="8" id="KW-0902">Two-component regulatory system</keyword>
<feature type="transmembrane region" description="Helical" evidence="10">
    <location>
        <begin position="132"/>
        <end position="150"/>
    </location>
</feature>
<dbReference type="Proteomes" id="UP001500187">
    <property type="component" value="Unassembled WGS sequence"/>
</dbReference>
<dbReference type="Gene3D" id="1.20.5.1930">
    <property type="match status" value="1"/>
</dbReference>
<evidence type="ECO:0000256" key="1">
    <source>
        <dbReference type="ARBA" id="ARBA00000085"/>
    </source>
</evidence>
<evidence type="ECO:0000256" key="8">
    <source>
        <dbReference type="ARBA" id="ARBA00023012"/>
    </source>
</evidence>
<evidence type="ECO:0000256" key="4">
    <source>
        <dbReference type="ARBA" id="ARBA00022679"/>
    </source>
</evidence>
<keyword evidence="5" id="KW-0547">Nucleotide-binding</keyword>
<keyword evidence="3" id="KW-0597">Phosphoprotein</keyword>